<organism evidence="1 2">
    <name type="scientific">Mycobacterium phage Mangeria</name>
    <dbReference type="NCBI Taxonomy" id="2686471"/>
    <lineage>
        <taxon>Viruses</taxon>
        <taxon>Duplodnaviria</taxon>
        <taxon>Heunggongvirae</taxon>
        <taxon>Uroviricota</taxon>
        <taxon>Caudoviricetes</taxon>
        <taxon>Ceeclamvirinae</taxon>
        <taxon>Bixzunavirus</taxon>
        <taxon>Bixzunavirus mangeria</taxon>
    </lineage>
</organism>
<proteinExistence type="predicted"/>
<dbReference type="EMBL" id="MN735434">
    <property type="protein sequence ID" value="QHB47579.1"/>
    <property type="molecule type" value="Genomic_DNA"/>
</dbReference>
<dbReference type="Proteomes" id="UP000463917">
    <property type="component" value="Segment"/>
</dbReference>
<evidence type="ECO:0000313" key="1">
    <source>
        <dbReference type="EMBL" id="QHB47579.1"/>
    </source>
</evidence>
<sequence>MSDVAERAKAALEALRGDKGPWTIDSEDGEPIIHEAHHYDSTDEWYDVDGANGGWVAHCEDLPVAEFIAQARSLIPELIAEVERLTPRRIETVEELDTLPGGDRMTPRMVSFADQQDLEEYVEKMNQAGIMPDLGIIDSRGNQVLACRTAPDGDGYAFVYYAPDTDDGMIHCCGCAECDHDCEYAHRRRDWRPFFPVWALVGFDVDSCVCKADGDHDDCPVHP</sequence>
<dbReference type="GeneID" id="64764497"/>
<accession>A0A6B9LMN5</accession>
<dbReference type="RefSeq" id="YP_010057649.1">
    <property type="nucleotide sequence ID" value="NC_054718.1"/>
</dbReference>
<keyword evidence="2" id="KW-1185">Reference proteome</keyword>
<dbReference type="KEGG" id="vg:64764497"/>
<gene>
    <name evidence="1" type="primary">9</name>
    <name evidence="1" type="ORF">SEA_MANGERIA_9</name>
</gene>
<protein>
    <submittedName>
        <fullName evidence="1">Uncharacterized protein</fullName>
    </submittedName>
</protein>
<evidence type="ECO:0000313" key="2">
    <source>
        <dbReference type="Proteomes" id="UP000463917"/>
    </source>
</evidence>
<name>A0A6B9LMN5_9CAUD</name>
<reference evidence="1 2" key="1">
    <citation type="submission" date="2019-11" db="EMBL/GenBank/DDBJ databases">
        <authorList>
            <person name="Kistler A.L."/>
            <person name="Divens A.M."/>
            <person name="Garlena R.A."/>
            <person name="Russell D.A."/>
            <person name="Pope W.H."/>
            <person name="Jacobs-Sera D."/>
            <person name="Hatfull G.F."/>
        </authorList>
    </citation>
    <scope>NUCLEOTIDE SEQUENCE [LARGE SCALE GENOMIC DNA]</scope>
</reference>